<accession>A0A4Z0WJE6</accession>
<comment type="subunit">
    <text evidence="1">Heterotrimer of A, B and C subunits.</text>
</comment>
<dbReference type="GO" id="GO:0016740">
    <property type="term" value="F:transferase activity"/>
    <property type="evidence" value="ECO:0007669"/>
    <property type="project" value="UniProtKB-KW"/>
</dbReference>
<evidence type="ECO:0000313" key="2">
    <source>
        <dbReference type="EMBL" id="TGG95305.1"/>
    </source>
</evidence>
<dbReference type="GO" id="GO:0050566">
    <property type="term" value="F:asparaginyl-tRNA synthase (glutamine-hydrolyzing) activity"/>
    <property type="evidence" value="ECO:0007669"/>
    <property type="project" value="RHEA"/>
</dbReference>
<comment type="similarity">
    <text evidence="1">Belongs to the GatC family.</text>
</comment>
<dbReference type="InterPro" id="IPR003837">
    <property type="entry name" value="GatC"/>
</dbReference>
<gene>
    <name evidence="1 2" type="primary">gatC</name>
    <name evidence="2" type="ORF">E4656_02465</name>
</gene>
<dbReference type="OrthoDB" id="9794326at2"/>
<dbReference type="GO" id="GO:0005524">
    <property type="term" value="F:ATP binding"/>
    <property type="evidence" value="ECO:0007669"/>
    <property type="project" value="UniProtKB-KW"/>
</dbReference>
<dbReference type="NCBIfam" id="TIGR00135">
    <property type="entry name" value="gatC"/>
    <property type="match status" value="1"/>
</dbReference>
<keyword evidence="3" id="KW-1185">Reference proteome</keyword>
<protein>
    <recommendedName>
        <fullName evidence="1">Aspartyl/glutamyl-tRNA(Asn/Gln) amidotransferase subunit C</fullName>
        <shortName evidence="1">Asp/Glu-ADT subunit C</shortName>
        <ecNumber evidence="1">6.3.5.-</ecNumber>
    </recommendedName>
</protein>
<comment type="caution">
    <text evidence="2">The sequence shown here is derived from an EMBL/GenBank/DDBJ whole genome shotgun (WGS) entry which is preliminary data.</text>
</comment>
<dbReference type="GO" id="GO:0006450">
    <property type="term" value="P:regulation of translational fidelity"/>
    <property type="evidence" value="ECO:0007669"/>
    <property type="project" value="InterPro"/>
</dbReference>
<evidence type="ECO:0000313" key="3">
    <source>
        <dbReference type="Proteomes" id="UP000297475"/>
    </source>
</evidence>
<dbReference type="SUPFAM" id="SSF141000">
    <property type="entry name" value="Glu-tRNAGln amidotransferase C subunit"/>
    <property type="match status" value="1"/>
</dbReference>
<comment type="catalytic activity">
    <reaction evidence="1">
        <text>L-glutamyl-tRNA(Gln) + L-glutamine + ATP + H2O = L-glutaminyl-tRNA(Gln) + L-glutamate + ADP + phosphate + H(+)</text>
        <dbReference type="Rhea" id="RHEA:17521"/>
        <dbReference type="Rhea" id="RHEA-COMP:9681"/>
        <dbReference type="Rhea" id="RHEA-COMP:9684"/>
        <dbReference type="ChEBI" id="CHEBI:15377"/>
        <dbReference type="ChEBI" id="CHEBI:15378"/>
        <dbReference type="ChEBI" id="CHEBI:29985"/>
        <dbReference type="ChEBI" id="CHEBI:30616"/>
        <dbReference type="ChEBI" id="CHEBI:43474"/>
        <dbReference type="ChEBI" id="CHEBI:58359"/>
        <dbReference type="ChEBI" id="CHEBI:78520"/>
        <dbReference type="ChEBI" id="CHEBI:78521"/>
        <dbReference type="ChEBI" id="CHEBI:456216"/>
    </reaction>
</comment>
<dbReference type="Proteomes" id="UP000297475">
    <property type="component" value="Unassembled WGS sequence"/>
</dbReference>
<dbReference type="RefSeq" id="WP_135480866.1">
    <property type="nucleotide sequence ID" value="NZ_SRMF01000001.1"/>
</dbReference>
<dbReference type="PANTHER" id="PTHR15004:SF0">
    <property type="entry name" value="GLUTAMYL-TRNA(GLN) AMIDOTRANSFERASE SUBUNIT C, MITOCHONDRIAL"/>
    <property type="match status" value="1"/>
</dbReference>
<comment type="function">
    <text evidence="1">Allows the formation of correctly charged Asn-tRNA(Asn) or Gln-tRNA(Gln) through the transamidation of misacylated Asp-tRNA(Asn) or Glu-tRNA(Gln) in organisms which lack either or both of asparaginyl-tRNA or glutaminyl-tRNA synthetases. The reaction takes place in the presence of glutamine and ATP through an activated phospho-Asp-tRNA(Asn) or phospho-Glu-tRNA(Gln).</text>
</comment>
<organism evidence="2 3">
    <name type="scientific">Natronospirillum operosum</name>
    <dbReference type="NCBI Taxonomy" id="2759953"/>
    <lineage>
        <taxon>Bacteria</taxon>
        <taxon>Pseudomonadati</taxon>
        <taxon>Pseudomonadota</taxon>
        <taxon>Gammaproteobacteria</taxon>
        <taxon>Oceanospirillales</taxon>
        <taxon>Natronospirillaceae</taxon>
        <taxon>Natronospirillum</taxon>
    </lineage>
</organism>
<dbReference type="PANTHER" id="PTHR15004">
    <property type="entry name" value="GLUTAMYL-TRNA(GLN) AMIDOTRANSFERASE SUBUNIT C, MITOCHONDRIAL"/>
    <property type="match status" value="1"/>
</dbReference>
<dbReference type="GO" id="GO:0050567">
    <property type="term" value="F:glutaminyl-tRNA synthase (glutamine-hydrolyzing) activity"/>
    <property type="evidence" value="ECO:0007669"/>
    <property type="project" value="UniProtKB-UniRule"/>
</dbReference>
<keyword evidence="1" id="KW-0648">Protein biosynthesis</keyword>
<reference evidence="2 3" key="1">
    <citation type="submission" date="2019-04" db="EMBL/GenBank/DDBJ databases">
        <title>Natronospirillum operosus gen. nov., sp. nov., a haloalkaliphilic satellite isolated from decaying biomass of laboratory culture of cyanobacterium Geitlerinema sp. and proposal of Natronospirillaceae fam. nov. and Saccharospirillaceae fam. nov.</title>
        <authorList>
            <person name="Kevbrin V."/>
            <person name="Boltyanskaya Y."/>
            <person name="Koziaeva V."/>
            <person name="Grouzdev D.S."/>
            <person name="Park M."/>
            <person name="Cho J."/>
        </authorList>
    </citation>
    <scope>NUCLEOTIDE SEQUENCE [LARGE SCALE GENOMIC DNA]</scope>
    <source>
        <strain evidence="2 3">G-116</strain>
    </source>
</reference>
<comment type="catalytic activity">
    <reaction evidence="1">
        <text>L-aspartyl-tRNA(Asn) + L-glutamine + ATP + H2O = L-asparaginyl-tRNA(Asn) + L-glutamate + ADP + phosphate + 2 H(+)</text>
        <dbReference type="Rhea" id="RHEA:14513"/>
        <dbReference type="Rhea" id="RHEA-COMP:9674"/>
        <dbReference type="Rhea" id="RHEA-COMP:9677"/>
        <dbReference type="ChEBI" id="CHEBI:15377"/>
        <dbReference type="ChEBI" id="CHEBI:15378"/>
        <dbReference type="ChEBI" id="CHEBI:29985"/>
        <dbReference type="ChEBI" id="CHEBI:30616"/>
        <dbReference type="ChEBI" id="CHEBI:43474"/>
        <dbReference type="ChEBI" id="CHEBI:58359"/>
        <dbReference type="ChEBI" id="CHEBI:78515"/>
        <dbReference type="ChEBI" id="CHEBI:78516"/>
        <dbReference type="ChEBI" id="CHEBI:456216"/>
    </reaction>
</comment>
<keyword evidence="1" id="KW-0547">Nucleotide-binding</keyword>
<sequence>MSLDRSEVENIAMLARLKIEEQDVPHYVDALSSILDLVDEMQAIDTQGVTPLANPLDSVQRLRADEVTEDNQREHFQSIAPATDAGLYLVPKVIE</sequence>
<dbReference type="Pfam" id="PF02686">
    <property type="entry name" value="GatC"/>
    <property type="match status" value="1"/>
</dbReference>
<name>A0A4Z0WJE6_9GAMM</name>
<dbReference type="EMBL" id="SRMF01000001">
    <property type="protein sequence ID" value="TGG95305.1"/>
    <property type="molecule type" value="Genomic_DNA"/>
</dbReference>
<dbReference type="GO" id="GO:0070681">
    <property type="term" value="P:glutaminyl-tRNAGln biosynthesis via transamidation"/>
    <property type="evidence" value="ECO:0007669"/>
    <property type="project" value="TreeGrafter"/>
</dbReference>
<dbReference type="HAMAP" id="MF_00122">
    <property type="entry name" value="GatC"/>
    <property type="match status" value="1"/>
</dbReference>
<dbReference type="Gene3D" id="1.10.20.60">
    <property type="entry name" value="Glu-tRNAGln amidotransferase C subunit, N-terminal domain"/>
    <property type="match status" value="1"/>
</dbReference>
<dbReference type="AlphaFoldDB" id="A0A4Z0WJE6"/>
<keyword evidence="1" id="KW-0067">ATP-binding</keyword>
<proteinExistence type="inferred from homology"/>
<dbReference type="InterPro" id="IPR036113">
    <property type="entry name" value="Asp/Glu-ADT_sf_sub_c"/>
</dbReference>
<evidence type="ECO:0000256" key="1">
    <source>
        <dbReference type="HAMAP-Rule" id="MF_00122"/>
    </source>
</evidence>
<dbReference type="EC" id="6.3.5.-" evidence="1"/>
<keyword evidence="1" id="KW-0436">Ligase</keyword>
<keyword evidence="2" id="KW-0808">Transferase</keyword>
<dbReference type="GO" id="GO:0006412">
    <property type="term" value="P:translation"/>
    <property type="evidence" value="ECO:0007669"/>
    <property type="project" value="UniProtKB-UniRule"/>
</dbReference>